<dbReference type="Proteomes" id="UP000823674">
    <property type="component" value="Chromosome A05"/>
</dbReference>
<protein>
    <submittedName>
        <fullName evidence="1">Uncharacterized protein</fullName>
    </submittedName>
</protein>
<accession>A0ABQ7MH10</accession>
<evidence type="ECO:0000313" key="2">
    <source>
        <dbReference type="Proteomes" id="UP000823674"/>
    </source>
</evidence>
<organism evidence="1 2">
    <name type="scientific">Brassica rapa subsp. trilocularis</name>
    <dbReference type="NCBI Taxonomy" id="1813537"/>
    <lineage>
        <taxon>Eukaryota</taxon>
        <taxon>Viridiplantae</taxon>
        <taxon>Streptophyta</taxon>
        <taxon>Embryophyta</taxon>
        <taxon>Tracheophyta</taxon>
        <taxon>Spermatophyta</taxon>
        <taxon>Magnoliopsida</taxon>
        <taxon>eudicotyledons</taxon>
        <taxon>Gunneridae</taxon>
        <taxon>Pentapetalae</taxon>
        <taxon>rosids</taxon>
        <taxon>malvids</taxon>
        <taxon>Brassicales</taxon>
        <taxon>Brassicaceae</taxon>
        <taxon>Brassiceae</taxon>
        <taxon>Brassica</taxon>
    </lineage>
</organism>
<comment type="caution">
    <text evidence="1">The sequence shown here is derived from an EMBL/GenBank/DDBJ whole genome shotgun (WGS) entry which is preliminary data.</text>
</comment>
<evidence type="ECO:0000313" key="1">
    <source>
        <dbReference type="EMBL" id="KAG5397195.1"/>
    </source>
</evidence>
<reference evidence="1 2" key="1">
    <citation type="submission" date="2021-03" db="EMBL/GenBank/DDBJ databases">
        <authorList>
            <person name="King G.J."/>
            <person name="Bancroft I."/>
            <person name="Baten A."/>
            <person name="Bloomfield J."/>
            <person name="Borpatragohain P."/>
            <person name="He Z."/>
            <person name="Irish N."/>
            <person name="Irwin J."/>
            <person name="Liu K."/>
            <person name="Mauleon R.P."/>
            <person name="Moore J."/>
            <person name="Morris R."/>
            <person name="Ostergaard L."/>
            <person name="Wang B."/>
            <person name="Wells R."/>
        </authorList>
    </citation>
    <scope>NUCLEOTIDE SEQUENCE [LARGE SCALE GENOMIC DNA]</scope>
    <source>
        <strain evidence="1">R-o-18</strain>
        <tissue evidence="1">Leaf</tissue>
    </source>
</reference>
<keyword evidence="2" id="KW-1185">Reference proteome</keyword>
<gene>
    <name evidence="1" type="primary">A05g503790.1_BraROA</name>
    <name evidence="1" type="ORF">IGI04_019009</name>
</gene>
<sequence>MIRCNIDVKFSLRRSFVGFIWNDKEKVDGSAAGLYLRGTFDDGRRFHSSINQLHFPPFSPCRSTELADRRMTHVRYRYLRNSNWWLNEKLCVVRKRVVCCEEESCGK</sequence>
<dbReference type="EMBL" id="JADBGQ010000005">
    <property type="protein sequence ID" value="KAG5397195.1"/>
    <property type="molecule type" value="Genomic_DNA"/>
</dbReference>
<proteinExistence type="predicted"/>
<name>A0ABQ7MH10_BRACM</name>